<evidence type="ECO:0000313" key="3">
    <source>
        <dbReference type="Proteomes" id="UP001497480"/>
    </source>
</evidence>
<feature type="chain" id="PRO_5043337383" evidence="1">
    <location>
        <begin position="23"/>
        <end position="84"/>
    </location>
</feature>
<dbReference type="EMBL" id="CAXHTB010000008">
    <property type="protein sequence ID" value="CAL0310619.1"/>
    <property type="molecule type" value="Genomic_DNA"/>
</dbReference>
<organism evidence="2 3">
    <name type="scientific">Lupinus luteus</name>
    <name type="common">European yellow lupine</name>
    <dbReference type="NCBI Taxonomy" id="3873"/>
    <lineage>
        <taxon>Eukaryota</taxon>
        <taxon>Viridiplantae</taxon>
        <taxon>Streptophyta</taxon>
        <taxon>Embryophyta</taxon>
        <taxon>Tracheophyta</taxon>
        <taxon>Spermatophyta</taxon>
        <taxon>Magnoliopsida</taxon>
        <taxon>eudicotyledons</taxon>
        <taxon>Gunneridae</taxon>
        <taxon>Pentapetalae</taxon>
        <taxon>rosids</taxon>
        <taxon>fabids</taxon>
        <taxon>Fabales</taxon>
        <taxon>Fabaceae</taxon>
        <taxon>Papilionoideae</taxon>
        <taxon>50 kb inversion clade</taxon>
        <taxon>genistoids sensu lato</taxon>
        <taxon>core genistoids</taxon>
        <taxon>Genisteae</taxon>
        <taxon>Lupinus</taxon>
    </lineage>
</organism>
<keyword evidence="3" id="KW-1185">Reference proteome</keyword>
<dbReference type="Proteomes" id="UP001497480">
    <property type="component" value="Unassembled WGS sequence"/>
</dbReference>
<proteinExistence type="predicted"/>
<gene>
    <name evidence="2" type="ORF">LLUT_LOCUS11679</name>
</gene>
<name>A0AAV1WNL3_LUPLU</name>
<reference evidence="2 3" key="1">
    <citation type="submission" date="2024-03" db="EMBL/GenBank/DDBJ databases">
        <authorList>
            <person name="Martinez-Hernandez J."/>
        </authorList>
    </citation>
    <scope>NUCLEOTIDE SEQUENCE [LARGE SCALE GENOMIC DNA]</scope>
</reference>
<feature type="signal peptide" evidence="1">
    <location>
        <begin position="1"/>
        <end position="22"/>
    </location>
</feature>
<evidence type="ECO:0000256" key="1">
    <source>
        <dbReference type="SAM" id="SignalP"/>
    </source>
</evidence>
<protein>
    <submittedName>
        <fullName evidence="2">Uncharacterized protein</fullName>
    </submittedName>
</protein>
<accession>A0AAV1WNL3</accession>
<keyword evidence="1" id="KW-0732">Signal</keyword>
<sequence>MEKSSFMPAFLITLLAVNVVDGRLPISEEVSPNEIVRCKAESDCKNFKCRYAPYPCLHLHSECYAGLCWCSCRKAPPKPNESLN</sequence>
<dbReference type="AlphaFoldDB" id="A0AAV1WNL3"/>
<comment type="caution">
    <text evidence="2">The sequence shown here is derived from an EMBL/GenBank/DDBJ whole genome shotgun (WGS) entry which is preliminary data.</text>
</comment>
<evidence type="ECO:0000313" key="2">
    <source>
        <dbReference type="EMBL" id="CAL0310619.1"/>
    </source>
</evidence>